<comment type="caution">
    <text evidence="2">The sequence shown here is derived from an EMBL/GenBank/DDBJ whole genome shotgun (WGS) entry which is preliminary data.</text>
</comment>
<organism evidence="2 3">
    <name type="scientific">Rhizophagus irregularis</name>
    <dbReference type="NCBI Taxonomy" id="588596"/>
    <lineage>
        <taxon>Eukaryota</taxon>
        <taxon>Fungi</taxon>
        <taxon>Fungi incertae sedis</taxon>
        <taxon>Mucoromycota</taxon>
        <taxon>Glomeromycotina</taxon>
        <taxon>Glomeromycetes</taxon>
        <taxon>Glomerales</taxon>
        <taxon>Glomeraceae</taxon>
        <taxon>Rhizophagus</taxon>
    </lineage>
</organism>
<dbReference type="Proteomes" id="UP000684084">
    <property type="component" value="Unassembled WGS sequence"/>
</dbReference>
<proteinExistence type="predicted"/>
<evidence type="ECO:0000313" key="2">
    <source>
        <dbReference type="EMBL" id="CAB5351430.1"/>
    </source>
</evidence>
<dbReference type="CDD" id="cd00198">
    <property type="entry name" value="vWFA"/>
    <property type="match status" value="1"/>
</dbReference>
<accession>A0A915YXL5</accession>
<dbReference type="PROSITE" id="PS50234">
    <property type="entry name" value="VWFA"/>
    <property type="match status" value="1"/>
</dbReference>
<gene>
    <name evidence="2" type="ORF">CHRIB12_LOCUS5154</name>
</gene>
<evidence type="ECO:0000259" key="1">
    <source>
        <dbReference type="PROSITE" id="PS50234"/>
    </source>
</evidence>
<feature type="domain" description="VWFA" evidence="1">
    <location>
        <begin position="532"/>
        <end position="700"/>
    </location>
</feature>
<dbReference type="Pfam" id="PF13519">
    <property type="entry name" value="VWA_2"/>
    <property type="match status" value="1"/>
</dbReference>
<dbReference type="InterPro" id="IPR002035">
    <property type="entry name" value="VWF_A"/>
</dbReference>
<dbReference type="EMBL" id="CAGKOT010000008">
    <property type="protein sequence ID" value="CAB5351430.1"/>
    <property type="molecule type" value="Genomic_DNA"/>
</dbReference>
<dbReference type="AlphaFoldDB" id="A0A915YXL5"/>
<protein>
    <recommendedName>
        <fullName evidence="1">VWFA domain-containing protein</fullName>
    </recommendedName>
</protein>
<dbReference type="OrthoDB" id="2414946at2759"/>
<evidence type="ECO:0000313" key="3">
    <source>
        <dbReference type="Proteomes" id="UP000684084"/>
    </source>
</evidence>
<name>A0A915YXL5_9GLOM</name>
<reference evidence="2" key="1">
    <citation type="submission" date="2020-05" db="EMBL/GenBank/DDBJ databases">
        <authorList>
            <person name="Rincon C."/>
            <person name="Sanders R I."/>
            <person name="Robbins C."/>
            <person name="Chaturvedi A."/>
        </authorList>
    </citation>
    <scope>NUCLEOTIDE SEQUENCE</scope>
    <source>
        <strain evidence="2">CHB12</strain>
    </source>
</reference>
<sequence length="700" mass="80780">MRCTEGVWMSLVNTQECIYVALDFEGLKSLERTPQEDMFLALFNTVVSNLILFKNQFTINRDISMFQKFQDGAKLFESDPKIFQARLCVIIKDVPKVDRNGITREFQSKFDQLVSKEGEDNFITRMYGNGLDIIPWPVFGDTAWFKKLSIFKTTLDKLETKYENARAFLQNTKVIMAKLKICDWGSLDENLIQIRVATLKRLFPIAVSYGIEQKDSIIEHLVNHDSGEPIDDPIINLCDCPIPNCKERCQSDDHFHAFSEVNHFCGNEHQCRELCEDKGICQVVTEPKEQEETYKGLVEETSITFTKYIQLSERLKCNKKIPPNEFKHTGKHTHKENGFHYCDTKCQFCEYYCTLPYGHTQQTHDTRHGNMTQTEFTGEDNEFEYAGYKLRVGDQGTFVLCNLFCKDLGRHRHIDYCQNAENCKLGNQGQDIQHINENVLPNPNEPKDFISHKLFWKRTGFKDPYSVQDQQEFEKCDYECPDDKHHNSDTKFCELQLFHAPLNPSSSPPINYGYISLDGHHFNCENPNAAFHIILVLDRSASMSMQDIKPIPGFLIYDDLKKKHNNRIGAVYQAVYSFMDARRNSAQITIPDSISLILFNNWASVPFEYQDLTDPKVLLNSMLQYEAWLGTNYDSAITKAGSLIEAHFDSKKTNVIIFLSDGECYIPTNQLHAICKQNKEKGSPLYLYTLPPFPQQVTLS</sequence>